<dbReference type="SUPFAM" id="SSF52833">
    <property type="entry name" value="Thioredoxin-like"/>
    <property type="match status" value="1"/>
</dbReference>
<reference evidence="3 4" key="1">
    <citation type="journal article" date="2010" name="Stand. Genomic Sci.">
        <title>Complete genome sequence of Haliangium ochraceum type strain (SMP-2).</title>
        <authorList>
            <consortium name="US DOE Joint Genome Institute (JGI-PGF)"/>
            <person name="Ivanova N."/>
            <person name="Daum C."/>
            <person name="Lang E."/>
            <person name="Abt B."/>
            <person name="Kopitz M."/>
            <person name="Saunders E."/>
            <person name="Lapidus A."/>
            <person name="Lucas S."/>
            <person name="Glavina Del Rio T."/>
            <person name="Nolan M."/>
            <person name="Tice H."/>
            <person name="Copeland A."/>
            <person name="Cheng J.F."/>
            <person name="Chen F."/>
            <person name="Bruce D."/>
            <person name="Goodwin L."/>
            <person name="Pitluck S."/>
            <person name="Mavromatis K."/>
            <person name="Pati A."/>
            <person name="Mikhailova N."/>
            <person name="Chen A."/>
            <person name="Palaniappan K."/>
            <person name="Land M."/>
            <person name="Hauser L."/>
            <person name="Chang Y.J."/>
            <person name="Jeffries C.D."/>
            <person name="Detter J.C."/>
            <person name="Brettin T."/>
            <person name="Rohde M."/>
            <person name="Goker M."/>
            <person name="Bristow J."/>
            <person name="Markowitz V."/>
            <person name="Eisen J.A."/>
            <person name="Hugenholtz P."/>
            <person name="Kyrpides N.C."/>
            <person name="Klenk H.P."/>
        </authorList>
    </citation>
    <scope>NUCLEOTIDE SEQUENCE [LARGE SCALE GENOMIC DNA]</scope>
    <source>
        <strain evidence="4">DSM 14365 / CIP 107738 / JCM 11303 / AJ 13395 / SMP-2</strain>
    </source>
</reference>
<dbReference type="InterPro" id="IPR004045">
    <property type="entry name" value="Glutathione_S-Trfase_N"/>
</dbReference>
<organism evidence="3 4">
    <name type="scientific">Haliangium ochraceum (strain DSM 14365 / JCM 11303 / SMP-2)</name>
    <dbReference type="NCBI Taxonomy" id="502025"/>
    <lineage>
        <taxon>Bacteria</taxon>
        <taxon>Pseudomonadati</taxon>
        <taxon>Myxococcota</taxon>
        <taxon>Polyangia</taxon>
        <taxon>Haliangiales</taxon>
        <taxon>Kofleriaceae</taxon>
        <taxon>Haliangium</taxon>
    </lineage>
</organism>
<proteinExistence type="predicted"/>
<dbReference type="Proteomes" id="UP000001880">
    <property type="component" value="Chromosome"/>
</dbReference>
<dbReference type="CDD" id="cd02976">
    <property type="entry name" value="NrdH"/>
    <property type="match status" value="1"/>
</dbReference>
<dbReference type="PROSITE" id="PS51354">
    <property type="entry name" value="GLUTAREDOXIN_2"/>
    <property type="match status" value="1"/>
</dbReference>
<dbReference type="STRING" id="502025.Hoch_5304"/>
<dbReference type="eggNOG" id="COG0695">
    <property type="taxonomic scope" value="Bacteria"/>
</dbReference>
<evidence type="ECO:0000259" key="2">
    <source>
        <dbReference type="PROSITE" id="PS50404"/>
    </source>
</evidence>
<evidence type="ECO:0000256" key="1">
    <source>
        <dbReference type="SAM" id="Phobius"/>
    </source>
</evidence>
<feature type="transmembrane region" description="Helical" evidence="1">
    <location>
        <begin position="101"/>
        <end position="134"/>
    </location>
</feature>
<keyword evidence="1" id="KW-0812">Transmembrane</keyword>
<dbReference type="Pfam" id="PF00462">
    <property type="entry name" value="Glutaredoxin"/>
    <property type="match status" value="1"/>
</dbReference>
<evidence type="ECO:0000313" key="3">
    <source>
        <dbReference type="EMBL" id="ACY17789.1"/>
    </source>
</evidence>
<dbReference type="InterPro" id="IPR002109">
    <property type="entry name" value="Glutaredoxin"/>
</dbReference>
<name>D0LXN4_HALO1</name>
<gene>
    <name evidence="3" type="ordered locus">Hoch_5304</name>
</gene>
<protein>
    <submittedName>
        <fullName evidence="3">Glutaredoxin</fullName>
    </submittedName>
</protein>
<dbReference type="Gene3D" id="3.40.30.10">
    <property type="entry name" value="Glutaredoxin"/>
    <property type="match status" value="1"/>
</dbReference>
<keyword evidence="1" id="KW-0472">Membrane</keyword>
<dbReference type="EMBL" id="CP001804">
    <property type="protein sequence ID" value="ACY17789.1"/>
    <property type="molecule type" value="Genomic_DNA"/>
</dbReference>
<accession>D0LXN4</accession>
<keyword evidence="1" id="KW-1133">Transmembrane helix</keyword>
<dbReference type="HOGENOM" id="CLU_1756297_0_0_7"/>
<feature type="domain" description="GST N-terminal" evidence="2">
    <location>
        <begin position="3"/>
        <end position="86"/>
    </location>
</feature>
<dbReference type="OrthoDB" id="9814618at2"/>
<dbReference type="RefSeq" id="WP_012830381.1">
    <property type="nucleotide sequence ID" value="NC_013440.1"/>
</dbReference>
<keyword evidence="4" id="KW-1185">Reference proteome</keyword>
<dbReference type="PROSITE" id="PS50404">
    <property type="entry name" value="GST_NTER"/>
    <property type="match status" value="1"/>
</dbReference>
<dbReference type="KEGG" id="hoh:Hoch_5304"/>
<dbReference type="AlphaFoldDB" id="D0LXN4"/>
<evidence type="ECO:0000313" key="4">
    <source>
        <dbReference type="Proteomes" id="UP000001880"/>
    </source>
</evidence>
<sequence length="148" mass="15983">MPPTLSLYHKPTCSYCVQVRTAAERLGIDLELHDIGADPARRDELEAATGRPRVPVLRIDGPEGTRYLPESLEIIRYLRDIAGRPDRFPGWLDRAMPAAWFAGWGLVIAGLIFDGGVGMLLFGVGIAAVVGVAARRFTSAAIRPGDSG</sequence>
<dbReference type="InterPro" id="IPR036249">
    <property type="entry name" value="Thioredoxin-like_sf"/>
</dbReference>